<dbReference type="STRING" id="376733.SAMN04487972_1555"/>
<name>A0A099EV00_9RHOB</name>
<evidence type="ECO:0000313" key="2">
    <source>
        <dbReference type="Proteomes" id="UP000029846"/>
    </source>
</evidence>
<reference evidence="1 2" key="1">
    <citation type="submission" date="2014-09" db="EMBL/GenBank/DDBJ databases">
        <authorList>
            <person name="McGinnis J.M."/>
            <person name="Wolfgang W.J."/>
        </authorList>
    </citation>
    <scope>NUCLEOTIDE SEQUENCE [LARGE SCALE GENOMIC DNA]</scope>
    <source>
        <strain evidence="1 2">JCM 14014</strain>
    </source>
</reference>
<gene>
    <name evidence="1" type="ORF">IT41_19385</name>
</gene>
<protein>
    <submittedName>
        <fullName evidence="1">Uncharacterized protein</fullName>
    </submittedName>
</protein>
<organism evidence="1 2">
    <name type="scientific">Paracoccus halophilus</name>
    <dbReference type="NCBI Taxonomy" id="376733"/>
    <lineage>
        <taxon>Bacteria</taxon>
        <taxon>Pseudomonadati</taxon>
        <taxon>Pseudomonadota</taxon>
        <taxon>Alphaproteobacteria</taxon>
        <taxon>Rhodobacterales</taxon>
        <taxon>Paracoccaceae</taxon>
        <taxon>Paracoccus</taxon>
    </lineage>
</organism>
<accession>A0A099EV00</accession>
<comment type="caution">
    <text evidence="1">The sequence shown here is derived from an EMBL/GenBank/DDBJ whole genome shotgun (WGS) entry which is preliminary data.</text>
</comment>
<dbReference type="AlphaFoldDB" id="A0A099EV00"/>
<dbReference type="Proteomes" id="UP000029846">
    <property type="component" value="Unassembled WGS sequence"/>
</dbReference>
<reference evidence="1 2" key="2">
    <citation type="submission" date="2014-10" db="EMBL/GenBank/DDBJ databases">
        <title>Paracoccus sanguinis sp. nov., isolated from clinical specimens of New York State patients.</title>
        <authorList>
            <person name="Mingle L.A."/>
            <person name="Cole J.A."/>
            <person name="Lapierre P."/>
            <person name="Musser K.A."/>
        </authorList>
    </citation>
    <scope>NUCLEOTIDE SEQUENCE [LARGE SCALE GENOMIC DNA]</scope>
    <source>
        <strain evidence="1 2">JCM 14014</strain>
    </source>
</reference>
<keyword evidence="2" id="KW-1185">Reference proteome</keyword>
<dbReference type="EMBL" id="JRKN01000062">
    <property type="protein sequence ID" value="KGJ01738.1"/>
    <property type="molecule type" value="Genomic_DNA"/>
</dbReference>
<sequence>MFEQLNDALAHYVAAERDLREVDCWDPAFRPWLTDSEEAHADLMQVLAELRDADAYHPDDALLLQMGEAAWAVPSAETGAECRRGVLQLQHGLRLCGLTRHGFGSRIPGLIGQADRHLHALILLDLQGWDAACEPAGARGLWI</sequence>
<evidence type="ECO:0000313" key="1">
    <source>
        <dbReference type="EMBL" id="KGJ01738.1"/>
    </source>
</evidence>
<proteinExistence type="predicted"/>